<evidence type="ECO:0000256" key="1">
    <source>
        <dbReference type="SAM" id="MobiDB-lite"/>
    </source>
</evidence>
<organism evidence="3 4">
    <name type="scientific">Paramicrosporidium saccamoebae</name>
    <dbReference type="NCBI Taxonomy" id="1246581"/>
    <lineage>
        <taxon>Eukaryota</taxon>
        <taxon>Fungi</taxon>
        <taxon>Fungi incertae sedis</taxon>
        <taxon>Cryptomycota</taxon>
        <taxon>Cryptomycota incertae sedis</taxon>
        <taxon>Paramicrosporidium</taxon>
    </lineage>
</organism>
<keyword evidence="4" id="KW-1185">Reference proteome</keyword>
<feature type="compositionally biased region" description="Low complexity" evidence="1">
    <location>
        <begin position="160"/>
        <end position="170"/>
    </location>
</feature>
<comment type="caution">
    <text evidence="3">The sequence shown here is derived from an EMBL/GenBank/DDBJ whole genome shotgun (WGS) entry which is preliminary data.</text>
</comment>
<reference evidence="3 4" key="1">
    <citation type="submission" date="2016-10" db="EMBL/GenBank/DDBJ databases">
        <title>The genome of Paramicrosporidium saccamoebae is the missing link in understanding Cryptomycota and Microsporidia evolution.</title>
        <authorList>
            <person name="Quandt C.A."/>
            <person name="Beaudet D."/>
            <person name="Corsaro D."/>
            <person name="Michel R."/>
            <person name="Corradi N."/>
            <person name="James T."/>
        </authorList>
    </citation>
    <scope>NUCLEOTIDE SEQUENCE [LARGE SCALE GENOMIC DNA]</scope>
    <source>
        <strain evidence="3 4">KSL3</strain>
    </source>
</reference>
<feature type="region of interest" description="Disordered" evidence="1">
    <location>
        <begin position="146"/>
        <end position="170"/>
    </location>
</feature>
<evidence type="ECO:0000313" key="4">
    <source>
        <dbReference type="Proteomes" id="UP000240830"/>
    </source>
</evidence>
<dbReference type="OrthoDB" id="4405280at2759"/>
<dbReference type="Proteomes" id="UP000240830">
    <property type="component" value="Unassembled WGS sequence"/>
</dbReference>
<proteinExistence type="predicted"/>
<sequence>MKCLQHSDCMGKSSEQVLFCDKGTCAKPGLHDPCVSKDNVEGKCPDGLECDMFGLARCVPKGFVAPKVCKSDVDCHFQDYCFDGGCKERQTGLCFSVTKCKDGYDCYKNICAKRCFQSNDCESGETCVEGPSKGFKICTLEQNSKPAEPAKPVESAKPVASAEPATPTKPAEPIQPAMPVQPAMPIQHVAPAQPKIPKGSRPVQNPTPDHGFQAGVAIGGLLLIIVACTIFVFIRCCCKKKNTATVPMPQQYYPQPPYLHSPMHQSPVHQPPTNPAYSPAYQSGYSPAYQPGYSPAYQPGHSPQHGS</sequence>
<evidence type="ECO:0000256" key="2">
    <source>
        <dbReference type="SAM" id="Phobius"/>
    </source>
</evidence>
<keyword evidence="2" id="KW-0812">Transmembrane</keyword>
<dbReference type="EMBL" id="MTSL01000191">
    <property type="protein sequence ID" value="PJF17071.1"/>
    <property type="molecule type" value="Genomic_DNA"/>
</dbReference>
<feature type="transmembrane region" description="Helical" evidence="2">
    <location>
        <begin position="212"/>
        <end position="234"/>
    </location>
</feature>
<name>A0A2H9TH49_9FUNG</name>
<accession>A0A2H9TH49</accession>
<protein>
    <submittedName>
        <fullName evidence="3">Putative mucin binding protein</fullName>
    </submittedName>
</protein>
<feature type="region of interest" description="Disordered" evidence="1">
    <location>
        <begin position="257"/>
        <end position="307"/>
    </location>
</feature>
<keyword evidence="2" id="KW-0472">Membrane</keyword>
<dbReference type="AlphaFoldDB" id="A0A2H9TH49"/>
<evidence type="ECO:0000313" key="3">
    <source>
        <dbReference type="EMBL" id="PJF17071.1"/>
    </source>
</evidence>
<keyword evidence="2" id="KW-1133">Transmembrane helix</keyword>
<gene>
    <name evidence="3" type="ORF">PSACC_03127</name>
</gene>